<accession>X0PP43</accession>
<proteinExistence type="predicted"/>
<gene>
    <name evidence="1" type="ORF">FC83_GL002008</name>
</gene>
<organism evidence="1 2">
    <name type="scientific">Agrilactobacillus composti DSM 18527 = JCM 14202</name>
    <dbReference type="NCBI Taxonomy" id="1423734"/>
    <lineage>
        <taxon>Bacteria</taxon>
        <taxon>Bacillati</taxon>
        <taxon>Bacillota</taxon>
        <taxon>Bacilli</taxon>
        <taxon>Lactobacillales</taxon>
        <taxon>Lactobacillaceae</taxon>
        <taxon>Agrilactobacillus</taxon>
    </lineage>
</organism>
<dbReference type="AlphaFoldDB" id="X0PP43"/>
<dbReference type="Proteomes" id="UP000051236">
    <property type="component" value="Unassembled WGS sequence"/>
</dbReference>
<evidence type="ECO:0000313" key="2">
    <source>
        <dbReference type="Proteomes" id="UP000051236"/>
    </source>
</evidence>
<reference evidence="1 2" key="1">
    <citation type="journal article" date="2015" name="Genome Announc.">
        <title>Expanding the biotechnology potential of lactobacilli through comparative genomics of 213 strains and associated genera.</title>
        <authorList>
            <person name="Sun Z."/>
            <person name="Harris H.M."/>
            <person name="McCann A."/>
            <person name="Guo C."/>
            <person name="Argimon S."/>
            <person name="Zhang W."/>
            <person name="Yang X."/>
            <person name="Jeffery I.B."/>
            <person name="Cooney J.C."/>
            <person name="Kagawa T.F."/>
            <person name="Liu W."/>
            <person name="Song Y."/>
            <person name="Salvetti E."/>
            <person name="Wrobel A."/>
            <person name="Rasinkangas P."/>
            <person name="Parkhill J."/>
            <person name="Rea M.C."/>
            <person name="O'Sullivan O."/>
            <person name="Ritari J."/>
            <person name="Douillard F.P."/>
            <person name="Paul Ross R."/>
            <person name="Yang R."/>
            <person name="Briner A.E."/>
            <person name="Felis G.E."/>
            <person name="de Vos W.M."/>
            <person name="Barrangou R."/>
            <person name="Klaenhammer T.R."/>
            <person name="Caufield P.W."/>
            <person name="Cui Y."/>
            <person name="Zhang H."/>
            <person name="O'Toole P.W."/>
        </authorList>
    </citation>
    <scope>NUCLEOTIDE SEQUENCE [LARGE SCALE GENOMIC DNA]</scope>
    <source>
        <strain evidence="1 2">DSM 18527</strain>
    </source>
</reference>
<dbReference type="eggNOG" id="ENOG5030AC9">
    <property type="taxonomic scope" value="Bacteria"/>
</dbReference>
<keyword evidence="2" id="KW-1185">Reference proteome</keyword>
<dbReference type="EMBL" id="AZGA01000020">
    <property type="protein sequence ID" value="KRM34870.1"/>
    <property type="molecule type" value="Genomic_DNA"/>
</dbReference>
<name>X0PP43_9LACO</name>
<protein>
    <submittedName>
        <fullName evidence="1">Uncharacterized protein</fullName>
    </submittedName>
</protein>
<dbReference type="OrthoDB" id="2302008at2"/>
<dbReference type="STRING" id="1423734.FC83_GL002008"/>
<comment type="caution">
    <text evidence="1">The sequence shown here is derived from an EMBL/GenBank/DDBJ whole genome shotgun (WGS) entry which is preliminary data.</text>
</comment>
<dbReference type="PATRIC" id="fig|1423734.3.peg.2032"/>
<evidence type="ECO:0000313" key="1">
    <source>
        <dbReference type="EMBL" id="KRM34870.1"/>
    </source>
</evidence>
<dbReference type="RefSeq" id="WP_035451180.1">
    <property type="nucleotide sequence ID" value="NZ_AZGA01000020.1"/>
</dbReference>
<sequence length="121" mass="13895">MKLYQALTQITLDDHLIDAYTEYTVTVQAKSPLNYTPEELYSYIDSVLAPGSFHEENNLRFVSDPSFISSNYDFNANPFTAQFTAFEDKVAFSQKVVDDLNRHLSVNIDGDKHEFQLIFVD</sequence>